<reference evidence="2 3" key="1">
    <citation type="submission" date="2018-12" db="EMBL/GenBank/DDBJ databases">
        <title>Rubrispira sanarue gen. nov., sp., nov., a member of the order Silvanigrellales, isolated from a brackish lake in Hamamatsu Japan.</title>
        <authorList>
            <person name="Maejima Y."/>
            <person name="Iino T."/>
            <person name="Muraguchi Y."/>
            <person name="Fukuda K."/>
            <person name="Nojiri H."/>
            <person name="Ohkuma M."/>
            <person name="Moriuchi R."/>
            <person name="Dohra H."/>
            <person name="Kimbara K."/>
            <person name="Shintani M."/>
        </authorList>
    </citation>
    <scope>NUCLEOTIDE SEQUENCE [LARGE SCALE GENOMIC DNA]</scope>
    <source>
        <strain evidence="2 3">RF1110005</strain>
    </source>
</reference>
<dbReference type="Proteomes" id="UP000291236">
    <property type="component" value="Chromosome"/>
</dbReference>
<organism evidence="2 3">
    <name type="scientific">Fluviispira sanaruensis</name>
    <dbReference type="NCBI Taxonomy" id="2493639"/>
    <lineage>
        <taxon>Bacteria</taxon>
        <taxon>Pseudomonadati</taxon>
        <taxon>Bdellovibrionota</taxon>
        <taxon>Oligoflexia</taxon>
        <taxon>Silvanigrellales</taxon>
        <taxon>Silvanigrellaceae</taxon>
        <taxon>Fluviispira</taxon>
    </lineage>
</organism>
<dbReference type="KEGG" id="sbf:JCM31447_09840"/>
<feature type="transmembrane region" description="Helical" evidence="1">
    <location>
        <begin position="212"/>
        <end position="232"/>
    </location>
</feature>
<keyword evidence="1" id="KW-0472">Membrane</keyword>
<dbReference type="RefSeq" id="WP_130607139.1">
    <property type="nucleotide sequence ID" value="NZ_AP019368.1"/>
</dbReference>
<name>A0A4P2VHR6_FLUSA</name>
<sequence>MNPDQIDLRTKKHQIPLFTLDSNITSRASSAANRDDKIEEVEIFEYRVMKDQLEIFNKKYPEIKSGKEVNIPALLSKDVVTCDNSEFSLSDLKVKNDYNRLGIVYSVPSYNKNNKFIGAVSGILRKKIIADSLPEKNFKLVNLNYGFEADNRASKQLKESEKYLKNNLENPNIVLTGSVDLKIKDDFAWKLWYAFPNEEFWNRNDVSSAKKFLIFGNLFIILFAIGIIFKLIDFLKYQKELEKEIQERTYSLKVKNQDMQLILDKASEGYLIIDTNGNLALEHSIILDKWFGGFSEGTKIWDYLSHGNEKWRESFIIAFEQIINDSIPIELALEQIPKAISVNNFHYELSITPIYNDNNDLIKFFCVILNNTVNSEMDRINQLSNEKLRIYKNLLNNKEDFIELLNETNLLVSLIHEDIKLEEIRRVVQLLKENCEALGIVSIAKFCIRWTENLNNFNLDNITFYCSSFFELWAKKMLEVQDLIGEQNTQLVKINKNELTQALNRVRKGATQKEIENILLSLSLEPISFRLNRLSKLCKSIAEKYNKNIDIQVYANDFRLDSHYFADFWRTLIIVLHYVIHFNIEKPEERVQSKKSENGMISIEAAIQNNEFILKIKDDGKGIDSLIKQNNALSLVEQVCINIGGKFEVENTPNQGTLYIFKILINDKVIEI</sequence>
<evidence type="ECO:0000256" key="1">
    <source>
        <dbReference type="SAM" id="Phobius"/>
    </source>
</evidence>
<protein>
    <submittedName>
        <fullName evidence="2">Uncharacterized protein</fullName>
    </submittedName>
</protein>
<accession>A0A4P2VHR6</accession>
<dbReference type="OrthoDB" id="9814202at2"/>
<dbReference type="EMBL" id="AP019368">
    <property type="protein sequence ID" value="BBH52543.1"/>
    <property type="molecule type" value="Genomic_DNA"/>
</dbReference>
<proteinExistence type="predicted"/>
<gene>
    <name evidence="2" type="ORF">JCM31447_09840</name>
</gene>
<keyword evidence="3" id="KW-1185">Reference proteome</keyword>
<evidence type="ECO:0000313" key="3">
    <source>
        <dbReference type="Proteomes" id="UP000291236"/>
    </source>
</evidence>
<dbReference type="Gene3D" id="3.30.565.10">
    <property type="entry name" value="Histidine kinase-like ATPase, C-terminal domain"/>
    <property type="match status" value="1"/>
</dbReference>
<dbReference type="InterPro" id="IPR036890">
    <property type="entry name" value="HATPase_C_sf"/>
</dbReference>
<dbReference type="SUPFAM" id="SSF55874">
    <property type="entry name" value="ATPase domain of HSP90 chaperone/DNA topoisomerase II/histidine kinase"/>
    <property type="match status" value="1"/>
</dbReference>
<keyword evidence="1" id="KW-0812">Transmembrane</keyword>
<dbReference type="AlphaFoldDB" id="A0A4P2VHR6"/>
<keyword evidence="1" id="KW-1133">Transmembrane helix</keyword>
<evidence type="ECO:0000313" key="2">
    <source>
        <dbReference type="EMBL" id="BBH52543.1"/>
    </source>
</evidence>